<dbReference type="InterPro" id="IPR011006">
    <property type="entry name" value="CheY-like_superfamily"/>
</dbReference>
<accession>A0ABQ1SP74</accession>
<name>A0ABQ1SP74_9SPHI</name>
<dbReference type="Gene3D" id="3.40.50.2300">
    <property type="match status" value="1"/>
</dbReference>
<reference evidence="5" key="1">
    <citation type="journal article" date="2019" name="Int. J. Syst. Evol. Microbiol.">
        <title>The Global Catalogue of Microorganisms (GCM) 10K type strain sequencing project: providing services to taxonomists for standard genome sequencing and annotation.</title>
        <authorList>
            <consortium name="The Broad Institute Genomics Platform"/>
            <consortium name="The Broad Institute Genome Sequencing Center for Infectious Disease"/>
            <person name="Wu L."/>
            <person name="Ma J."/>
        </authorList>
    </citation>
    <scope>NUCLEOTIDE SEQUENCE [LARGE SCALE GENOMIC DNA]</scope>
    <source>
        <strain evidence="5">CGMCC 1.15644</strain>
    </source>
</reference>
<feature type="domain" description="Response regulatory" evidence="3">
    <location>
        <begin position="1"/>
        <end position="80"/>
    </location>
</feature>
<keyword evidence="5" id="KW-1185">Reference proteome</keyword>
<dbReference type="SUPFAM" id="SSF52172">
    <property type="entry name" value="CheY-like"/>
    <property type="match status" value="1"/>
</dbReference>
<keyword evidence="1 2" id="KW-0597">Phosphoprotein</keyword>
<evidence type="ECO:0000256" key="2">
    <source>
        <dbReference type="PROSITE-ProRule" id="PRU00169"/>
    </source>
</evidence>
<evidence type="ECO:0000313" key="5">
    <source>
        <dbReference type="Proteomes" id="UP000622648"/>
    </source>
</evidence>
<dbReference type="PANTHER" id="PTHR43719">
    <property type="entry name" value="TWO-COMPONENT HISTIDINE KINASE"/>
    <property type="match status" value="1"/>
</dbReference>
<comment type="caution">
    <text evidence="4">The sequence shown here is derived from an EMBL/GenBank/DDBJ whole genome shotgun (WGS) entry which is preliminary data.</text>
</comment>
<evidence type="ECO:0000313" key="4">
    <source>
        <dbReference type="EMBL" id="GGE46872.1"/>
    </source>
</evidence>
<evidence type="ECO:0000259" key="3">
    <source>
        <dbReference type="PROSITE" id="PS50110"/>
    </source>
</evidence>
<dbReference type="CDD" id="cd17546">
    <property type="entry name" value="REC_hyHK_CKI1_RcsC-like"/>
    <property type="match status" value="1"/>
</dbReference>
<protein>
    <recommendedName>
        <fullName evidence="3">Response regulatory domain-containing protein</fullName>
    </recommendedName>
</protein>
<organism evidence="4 5">
    <name type="scientific">Pedobacter psychrotolerans</name>
    <dbReference type="NCBI Taxonomy" id="1843235"/>
    <lineage>
        <taxon>Bacteria</taxon>
        <taxon>Pseudomonadati</taxon>
        <taxon>Bacteroidota</taxon>
        <taxon>Sphingobacteriia</taxon>
        <taxon>Sphingobacteriales</taxon>
        <taxon>Sphingobacteriaceae</taxon>
        <taxon>Pedobacter</taxon>
    </lineage>
</organism>
<proteinExistence type="predicted"/>
<sequence length="84" mass="9658">MALYDKADLILMDIQMPEMNGYEAKRIIRQLETDRRVPIIALTAGNVKGEKEKFLEAGMDGFVAKPFVEDMIIRLFKDWLDPAL</sequence>
<dbReference type="InterPro" id="IPR050956">
    <property type="entry name" value="2C_system_His_kinase"/>
</dbReference>
<dbReference type="PROSITE" id="PS50110">
    <property type="entry name" value="RESPONSE_REGULATORY"/>
    <property type="match status" value="1"/>
</dbReference>
<dbReference type="EMBL" id="BMJO01000002">
    <property type="protein sequence ID" value="GGE46872.1"/>
    <property type="molecule type" value="Genomic_DNA"/>
</dbReference>
<dbReference type="Proteomes" id="UP000622648">
    <property type="component" value="Unassembled WGS sequence"/>
</dbReference>
<dbReference type="InterPro" id="IPR001789">
    <property type="entry name" value="Sig_transdc_resp-reg_receiver"/>
</dbReference>
<dbReference type="Pfam" id="PF00072">
    <property type="entry name" value="Response_reg"/>
    <property type="match status" value="1"/>
</dbReference>
<evidence type="ECO:0000256" key="1">
    <source>
        <dbReference type="ARBA" id="ARBA00022553"/>
    </source>
</evidence>
<dbReference type="PANTHER" id="PTHR43719:SF28">
    <property type="entry name" value="PEROXIDE STRESS-ACTIVATED HISTIDINE KINASE MAK1-RELATED"/>
    <property type="match status" value="1"/>
</dbReference>
<feature type="modified residue" description="4-aspartylphosphate" evidence="2">
    <location>
        <position position="13"/>
    </location>
</feature>
<gene>
    <name evidence="4" type="ORF">GCM10011413_11190</name>
</gene>